<accession>A0ABN3YX55</accession>
<dbReference type="RefSeq" id="WP_015732163.1">
    <property type="nucleotide sequence ID" value="NC_013410.1"/>
</dbReference>
<keyword evidence="1" id="KW-0732">Signal</keyword>
<feature type="chain" id="PRO_5046137288" description="Outer membrane protein beta-barrel domain-containing protein" evidence="1">
    <location>
        <begin position="23"/>
        <end position="321"/>
    </location>
</feature>
<evidence type="ECO:0000313" key="3">
    <source>
        <dbReference type="Proteomes" id="UP000001497"/>
    </source>
</evidence>
<name>A0ABN3YX55_FIBSS</name>
<organism evidence="2 3">
    <name type="scientific">Fibrobacter succinogenes (strain ATCC 19169 / S85)</name>
    <dbReference type="NCBI Taxonomy" id="59374"/>
    <lineage>
        <taxon>Bacteria</taxon>
        <taxon>Pseudomonadati</taxon>
        <taxon>Fibrobacterota</taxon>
        <taxon>Fibrobacteria</taxon>
        <taxon>Fibrobacterales</taxon>
        <taxon>Fibrobacteraceae</taxon>
        <taxon>Fibrobacter</taxon>
    </lineage>
</organism>
<keyword evidence="3" id="KW-1185">Reference proteome</keyword>
<feature type="signal peptide" evidence="1">
    <location>
        <begin position="1"/>
        <end position="22"/>
    </location>
</feature>
<reference evidence="2" key="1">
    <citation type="submission" date="2009-10" db="EMBL/GenBank/DDBJ databases">
        <title>Complete sequence of Fibrobacter succinogenes subsp. succinogenes S85.</title>
        <authorList>
            <consortium name="US DOE Joint Genome Institute"/>
            <person name="Lucas S."/>
            <person name="Copeland A."/>
            <person name="Lapidus A."/>
            <person name="Glavina del Rio T."/>
            <person name="Tice H."/>
            <person name="Bruce D."/>
            <person name="Goodwin L."/>
            <person name="Pitluck S."/>
            <person name="Chertkov O."/>
            <person name="Detter J.C."/>
            <person name="Han C."/>
            <person name="Tapia R."/>
            <person name="Larimer F."/>
            <person name="Land M."/>
            <person name="Hauser L."/>
            <person name="Kyrpides N."/>
            <person name="Mikhailova N."/>
            <person name="Weimer P.J."/>
            <person name="Stevenson D.M."/>
            <person name="Boyum J."/>
            <person name="Brumm P.I."/>
            <person name="Mead D."/>
        </authorList>
    </citation>
    <scope>NUCLEOTIDE SEQUENCE [LARGE SCALE GENOMIC DNA]</scope>
    <source>
        <strain evidence="2">S85</strain>
    </source>
</reference>
<evidence type="ECO:0008006" key="4">
    <source>
        <dbReference type="Google" id="ProtNLM"/>
    </source>
</evidence>
<dbReference type="EMBL" id="CP001792">
    <property type="protein sequence ID" value="ACX75550.1"/>
    <property type="molecule type" value="Genomic_DNA"/>
</dbReference>
<sequence>MKSNLFTGFLLSISLLPSLLFAQESEFVEDRSNSLVEFVDVQDQKPVLTTETDVKEDDVKKVESSTSIEDKTPTPSLAEKKKNLGVHARLSFAIPVGMTAAPNVDGNSSALGSWHWLGTKDALGIAFSYYFNDKMALVTGFDFHLLYFKSLGKVQQNHVELNVGNEFSSTYTYSMMESMEKTVYLTENKKRSLLYYQYALPISFRYHVMGKIWGQLGLELDYISKGKDVYDVSVCSRTSYFVSFGVGGYTEFSEQRQETSVPVRNDVIPNLLISAGTSWPLWGWNVEAALSLSYALKKIDFDYGISSNVFTIGLDVYLWFI</sequence>
<proteinExistence type="predicted"/>
<protein>
    <recommendedName>
        <fullName evidence="4">Outer membrane protein beta-barrel domain-containing protein</fullName>
    </recommendedName>
</protein>
<evidence type="ECO:0000313" key="2">
    <source>
        <dbReference type="EMBL" id="ACX75550.1"/>
    </source>
</evidence>
<gene>
    <name evidence="2" type="ordered locus">Fisuc_1961</name>
</gene>
<dbReference type="Proteomes" id="UP000001497">
    <property type="component" value="Chromosome"/>
</dbReference>
<evidence type="ECO:0000256" key="1">
    <source>
        <dbReference type="SAM" id="SignalP"/>
    </source>
</evidence>